<feature type="transmembrane region" description="Helical" evidence="10">
    <location>
        <begin position="105"/>
        <end position="123"/>
    </location>
</feature>
<dbReference type="InterPro" id="IPR044746">
    <property type="entry name" value="ABCC_6TM_D1"/>
</dbReference>
<evidence type="ECO:0000256" key="4">
    <source>
        <dbReference type="ARBA" id="ARBA00022692"/>
    </source>
</evidence>
<dbReference type="Gene3D" id="3.40.50.300">
    <property type="entry name" value="P-loop containing nucleotide triphosphate hydrolases"/>
    <property type="match status" value="2"/>
</dbReference>
<feature type="domain" description="ABC transmembrane type-1" evidence="12">
    <location>
        <begin position="1"/>
        <end position="235"/>
    </location>
</feature>
<dbReference type="InterPro" id="IPR003593">
    <property type="entry name" value="AAA+_ATPase"/>
</dbReference>
<organism evidence="13 14">
    <name type="scientific">Basidiobolus ranarum</name>
    <dbReference type="NCBI Taxonomy" id="34480"/>
    <lineage>
        <taxon>Eukaryota</taxon>
        <taxon>Fungi</taxon>
        <taxon>Fungi incertae sedis</taxon>
        <taxon>Zoopagomycota</taxon>
        <taxon>Entomophthoromycotina</taxon>
        <taxon>Basidiobolomycetes</taxon>
        <taxon>Basidiobolales</taxon>
        <taxon>Basidiobolaceae</taxon>
        <taxon>Basidiobolus</taxon>
    </lineage>
</organism>
<dbReference type="SMART" id="SM00382">
    <property type="entry name" value="AAA"/>
    <property type="match status" value="2"/>
</dbReference>
<feature type="domain" description="ABC transporter" evidence="11">
    <location>
        <begin position="331"/>
        <end position="563"/>
    </location>
</feature>
<dbReference type="InterPro" id="IPR027417">
    <property type="entry name" value="P-loop_NTPase"/>
</dbReference>
<dbReference type="InterPro" id="IPR036640">
    <property type="entry name" value="ABC1_TM_sf"/>
</dbReference>
<reference evidence="13 14" key="1">
    <citation type="submission" date="2023-04" db="EMBL/GenBank/DDBJ databases">
        <title>Genome of Basidiobolus ranarum AG-B5.</title>
        <authorList>
            <person name="Stajich J.E."/>
            <person name="Carter-House D."/>
            <person name="Gryganskyi A."/>
        </authorList>
    </citation>
    <scope>NUCLEOTIDE SEQUENCE [LARGE SCALE GENOMIC DNA]</scope>
    <source>
        <strain evidence="13 14">AG-B5</strain>
    </source>
</reference>
<evidence type="ECO:0000256" key="6">
    <source>
        <dbReference type="ARBA" id="ARBA00022840"/>
    </source>
</evidence>
<feature type="transmembrane region" description="Helical" evidence="10">
    <location>
        <begin position="698"/>
        <end position="718"/>
    </location>
</feature>
<evidence type="ECO:0000313" key="13">
    <source>
        <dbReference type="EMBL" id="KAK9692619.1"/>
    </source>
</evidence>
<evidence type="ECO:0000256" key="10">
    <source>
        <dbReference type="SAM" id="Phobius"/>
    </source>
</evidence>
<evidence type="ECO:0000256" key="7">
    <source>
        <dbReference type="ARBA" id="ARBA00022989"/>
    </source>
</evidence>
<dbReference type="Gene3D" id="1.20.1560.10">
    <property type="entry name" value="ABC transporter type 1, transmembrane domain"/>
    <property type="match status" value="2"/>
</dbReference>
<evidence type="ECO:0000256" key="9">
    <source>
        <dbReference type="SAM" id="MobiDB-lite"/>
    </source>
</evidence>
<gene>
    <name evidence="13" type="ORF">K7432_014250</name>
</gene>
<dbReference type="PROSITE" id="PS50893">
    <property type="entry name" value="ABC_TRANSPORTER_2"/>
    <property type="match status" value="2"/>
</dbReference>
<dbReference type="PROSITE" id="PS50929">
    <property type="entry name" value="ABC_TM1F"/>
    <property type="match status" value="2"/>
</dbReference>
<dbReference type="InterPro" id="IPR050173">
    <property type="entry name" value="ABC_transporter_C-like"/>
</dbReference>
<feature type="transmembrane region" description="Helical" evidence="10">
    <location>
        <begin position="907"/>
        <end position="928"/>
    </location>
</feature>
<sequence>MREGYLYALTLALCTFIHSIIHHHYYFPALRTGLHMRMGLIALMYRKCLSLSVSSAISTGAIVNLISNDVQPFENASSVATWLIIGPLQGIVVIVLLYREIGPSVFAGLCAFLVLLPLQGYFAKRFSYMREETVKYRDDRIRSLSDVLSGINLVKLSAWEDALRQCISELREKELKYIGKANNMRAFNMASYFFFQSVISVFTFITYWALGEPFRADKVFVSLTLFNVMRMTMANYFPQALASFAEARVSANRIKEFLLLPELKPLESSKETVDKSSEAEHSTSFDETGEDSKMDAKKNDIESSVKSNFILEMNNASFRWSIFADSEPSGAKVSNIVIDSETNKNTDHSVLRSLPLKLGFQELLAVVGPVGAGKTSLCMAILKELHMSHGTMHIATGADGEPIKIAYAAQSPWLFAGSIRENILFGATYEAGRFQKVIQVCQLDRDFTILSNGEHTIIGERGVTLSGGQRARVALARAVYQRADLYILDDPLSAVDPHVGYKMFNECIQGFLKNKAVILATHQLQYVKDCDSVMVLESGAPTFYGPSREILSVVGRSDEKVITDQYLRKTFIDVLREYYLSHDVSVAAEATDNVEAIGRSRKSSMSSLIPEGDSVVETSVEEYDPKANQLVAEDRNMEGTSIRTYLEFFRLGSSNVYLCFVVLLLFVGQGFSVAADFYLSTWTGLDDEKQKSDVHAGIFSGLAILTVILGSIRALLFFKALHKSSENIFRVMLDAVLNTDMNFFQTQPQGRILNRFSKDQANCDELLPWNFFDAIQCFFMLLGSIVVVCITNPWIIIALPFLGFIFYTLRRFYMLTSRQIKQIESTTRSPVYSLLSETLDGLATIRAFSEQDRFLDMFIAAENENCRAFFMYLCSARWLGFRLDTLAATFLTITAFASVAVRETQSAGLVGLSLSYVLQLMGLLQWAVRQSIEVEITFVSVERMLSYTKLLPEGPRVTDVRPPKGWPQNAEIEFKEMSLTYPGSDKTVLRNINLKIRRHEKVGVVGRTGAGKSSLLTALFRLIEASPSGCILIDGIPISDLGLHDLRNAISIIPQEPFLFKGTLRFNLDPLNEHDDQSVWRALELAELKESINRLPQGLDTPVTENGKSFSIGQRQLLSLTRAILRNTQLLVMDEATANVDLQSDRFIQRSIHTCFRDATVLTIAHRLNTVIGDYDRILVLDQGEVMEFDEPWVLLQDEKGWLSDMVRSTGPESERDLRTVARQQWERVHNSIWDSN</sequence>
<evidence type="ECO:0000313" key="14">
    <source>
        <dbReference type="Proteomes" id="UP001479436"/>
    </source>
</evidence>
<accession>A0ABR2VPQ4</accession>
<dbReference type="InterPro" id="IPR003439">
    <property type="entry name" value="ABC_transporter-like_ATP-bd"/>
</dbReference>
<feature type="domain" description="ABC transmembrane type-1" evidence="12">
    <location>
        <begin position="660"/>
        <end position="935"/>
    </location>
</feature>
<evidence type="ECO:0000256" key="2">
    <source>
        <dbReference type="ARBA" id="ARBA00009726"/>
    </source>
</evidence>
<dbReference type="CDD" id="cd03250">
    <property type="entry name" value="ABCC_MRP_domain1"/>
    <property type="match status" value="1"/>
</dbReference>
<keyword evidence="3" id="KW-0813">Transport</keyword>
<dbReference type="InterPro" id="IPR011527">
    <property type="entry name" value="ABC1_TM_dom"/>
</dbReference>
<name>A0ABR2VPQ4_9FUNG</name>
<keyword evidence="4 10" id="KW-0812">Transmembrane</keyword>
<keyword evidence="8 10" id="KW-0472">Membrane</keyword>
<feature type="transmembrane region" description="Helical" evidence="10">
    <location>
        <begin position="79"/>
        <end position="98"/>
    </location>
</feature>
<dbReference type="CDD" id="cd03244">
    <property type="entry name" value="ABCC_MRP_domain2"/>
    <property type="match status" value="1"/>
</dbReference>
<evidence type="ECO:0000256" key="8">
    <source>
        <dbReference type="ARBA" id="ARBA00023136"/>
    </source>
</evidence>
<dbReference type="PROSITE" id="PS00211">
    <property type="entry name" value="ABC_TRANSPORTER_1"/>
    <property type="match status" value="1"/>
</dbReference>
<protein>
    <recommendedName>
        <fullName evidence="15">P-loop containing nucleoside triphosphate hydrolase protein</fullName>
    </recommendedName>
</protein>
<feature type="transmembrane region" description="Helical" evidence="10">
    <location>
        <begin position="656"/>
        <end position="678"/>
    </location>
</feature>
<comment type="similarity">
    <text evidence="2">Belongs to the ABC transporter superfamily. ABCC family. Conjugate transporter (TC 3.A.1.208) subfamily.</text>
</comment>
<dbReference type="Pfam" id="PF00664">
    <property type="entry name" value="ABC_membrane"/>
    <property type="match status" value="2"/>
</dbReference>
<dbReference type="PANTHER" id="PTHR24223:SF456">
    <property type="entry name" value="MULTIDRUG RESISTANCE-ASSOCIATED PROTEIN LETHAL(2)03659"/>
    <property type="match status" value="1"/>
</dbReference>
<dbReference type="CDD" id="cd18580">
    <property type="entry name" value="ABC_6TM_ABCC_D2"/>
    <property type="match status" value="1"/>
</dbReference>
<dbReference type="SUPFAM" id="SSF90123">
    <property type="entry name" value="ABC transporter transmembrane region"/>
    <property type="match status" value="2"/>
</dbReference>
<dbReference type="SUPFAM" id="SSF52540">
    <property type="entry name" value="P-loop containing nucleoside triphosphate hydrolases"/>
    <property type="match status" value="2"/>
</dbReference>
<dbReference type="CDD" id="cd18579">
    <property type="entry name" value="ABC_6TM_ABCC_D1"/>
    <property type="match status" value="1"/>
</dbReference>
<evidence type="ECO:0008006" key="15">
    <source>
        <dbReference type="Google" id="ProtNLM"/>
    </source>
</evidence>
<feature type="domain" description="ABC transporter" evidence="11">
    <location>
        <begin position="972"/>
        <end position="1208"/>
    </location>
</feature>
<keyword evidence="14" id="KW-1185">Reference proteome</keyword>
<keyword evidence="5" id="KW-0547">Nucleotide-binding</keyword>
<feature type="region of interest" description="Disordered" evidence="9">
    <location>
        <begin position="270"/>
        <end position="298"/>
    </location>
</feature>
<feature type="transmembrane region" description="Helical" evidence="10">
    <location>
        <begin position="794"/>
        <end position="813"/>
    </location>
</feature>
<evidence type="ECO:0000259" key="11">
    <source>
        <dbReference type="PROSITE" id="PS50893"/>
    </source>
</evidence>
<dbReference type="InterPro" id="IPR044726">
    <property type="entry name" value="ABCC_6TM_D2"/>
</dbReference>
<feature type="transmembrane region" description="Helical" evidence="10">
    <location>
        <begin position="6"/>
        <end position="27"/>
    </location>
</feature>
<dbReference type="Proteomes" id="UP001479436">
    <property type="component" value="Unassembled WGS sequence"/>
</dbReference>
<comment type="caution">
    <text evidence="13">The sequence shown here is derived from an EMBL/GenBank/DDBJ whole genome shotgun (WGS) entry which is preliminary data.</text>
</comment>
<keyword evidence="6" id="KW-0067">ATP-binding</keyword>
<dbReference type="EMBL" id="JASJQH010008448">
    <property type="protein sequence ID" value="KAK9692619.1"/>
    <property type="molecule type" value="Genomic_DNA"/>
</dbReference>
<evidence type="ECO:0000256" key="3">
    <source>
        <dbReference type="ARBA" id="ARBA00022448"/>
    </source>
</evidence>
<feature type="transmembrane region" description="Helical" evidence="10">
    <location>
        <begin position="189"/>
        <end position="210"/>
    </location>
</feature>
<evidence type="ECO:0000256" key="5">
    <source>
        <dbReference type="ARBA" id="ARBA00022741"/>
    </source>
</evidence>
<dbReference type="Pfam" id="PF00005">
    <property type="entry name" value="ABC_tran"/>
    <property type="match status" value="2"/>
</dbReference>
<feature type="transmembrane region" description="Helical" evidence="10">
    <location>
        <begin position="48"/>
        <end position="67"/>
    </location>
</feature>
<keyword evidence="7 10" id="KW-1133">Transmembrane helix</keyword>
<evidence type="ECO:0000259" key="12">
    <source>
        <dbReference type="PROSITE" id="PS50929"/>
    </source>
</evidence>
<dbReference type="InterPro" id="IPR017871">
    <property type="entry name" value="ABC_transporter-like_CS"/>
</dbReference>
<feature type="transmembrane region" description="Helical" evidence="10">
    <location>
        <begin position="879"/>
        <end position="901"/>
    </location>
</feature>
<evidence type="ECO:0000256" key="1">
    <source>
        <dbReference type="ARBA" id="ARBA00004141"/>
    </source>
</evidence>
<dbReference type="PANTHER" id="PTHR24223">
    <property type="entry name" value="ATP-BINDING CASSETTE SUB-FAMILY C"/>
    <property type="match status" value="1"/>
</dbReference>
<proteinExistence type="inferred from homology"/>
<comment type="subcellular location">
    <subcellularLocation>
        <location evidence="1">Membrane</location>
        <topology evidence="1">Multi-pass membrane protein</topology>
    </subcellularLocation>
</comment>